<proteinExistence type="predicted"/>
<gene>
    <name evidence="2" type="ORF">GLAREA_03607</name>
</gene>
<feature type="compositionally biased region" description="Gly residues" evidence="1">
    <location>
        <begin position="137"/>
        <end position="158"/>
    </location>
</feature>
<sequence length="170" mass="18063">MSASNSTPTYSLSSHSNRSFRTLKPPPPLTKGQQDRQARNKDPFASDDESDDSEGGWGGRWDAYGNDTYANTQLRRDAAIKLDNPELVMMLAQSRNDSIPATRNYLTRIMCGFLTAADIEAEEVAEKEAAEAKNRGEGGSGSGSKGLGTASGSGGGGSGKKKRVSRGVDE</sequence>
<dbReference type="OMA" id="YLTRIMC"/>
<evidence type="ECO:0000256" key="1">
    <source>
        <dbReference type="SAM" id="MobiDB-lite"/>
    </source>
</evidence>
<feature type="compositionally biased region" description="Acidic residues" evidence="1">
    <location>
        <begin position="45"/>
        <end position="54"/>
    </location>
</feature>
<evidence type="ECO:0000313" key="3">
    <source>
        <dbReference type="Proteomes" id="UP000016922"/>
    </source>
</evidence>
<dbReference type="Proteomes" id="UP000016922">
    <property type="component" value="Unassembled WGS sequence"/>
</dbReference>
<feature type="region of interest" description="Disordered" evidence="1">
    <location>
        <begin position="1"/>
        <end position="66"/>
    </location>
</feature>
<organism evidence="2 3">
    <name type="scientific">Glarea lozoyensis (strain ATCC 20868 / MF5171)</name>
    <dbReference type="NCBI Taxonomy" id="1116229"/>
    <lineage>
        <taxon>Eukaryota</taxon>
        <taxon>Fungi</taxon>
        <taxon>Dikarya</taxon>
        <taxon>Ascomycota</taxon>
        <taxon>Pezizomycotina</taxon>
        <taxon>Leotiomycetes</taxon>
        <taxon>Helotiales</taxon>
        <taxon>Helotiaceae</taxon>
        <taxon>Glarea</taxon>
    </lineage>
</organism>
<accession>S3CYF3</accession>
<feature type="region of interest" description="Disordered" evidence="1">
    <location>
        <begin position="125"/>
        <end position="170"/>
    </location>
</feature>
<dbReference type="KEGG" id="glz:GLAREA_03607"/>
<feature type="compositionally biased region" description="Polar residues" evidence="1">
    <location>
        <begin position="1"/>
        <end position="20"/>
    </location>
</feature>
<dbReference type="EMBL" id="KE145363">
    <property type="protein sequence ID" value="EPE30640.1"/>
    <property type="molecule type" value="Genomic_DNA"/>
</dbReference>
<dbReference type="eggNOG" id="ENOG502SW7I">
    <property type="taxonomic scope" value="Eukaryota"/>
</dbReference>
<dbReference type="GeneID" id="19462662"/>
<feature type="compositionally biased region" description="Basic and acidic residues" evidence="1">
    <location>
        <begin position="33"/>
        <end position="44"/>
    </location>
</feature>
<name>S3CYF3_GLAL2</name>
<dbReference type="OrthoDB" id="5372011at2759"/>
<dbReference type="AlphaFoldDB" id="S3CYF3"/>
<feature type="compositionally biased region" description="Basic residues" evidence="1">
    <location>
        <begin position="159"/>
        <end position="170"/>
    </location>
</feature>
<reference evidence="2 3" key="1">
    <citation type="journal article" date="2013" name="BMC Genomics">
        <title>Genomics-driven discovery of the pneumocandin biosynthetic gene cluster in the fungus Glarea lozoyensis.</title>
        <authorList>
            <person name="Chen L."/>
            <person name="Yue Q."/>
            <person name="Zhang X."/>
            <person name="Xiang M."/>
            <person name="Wang C."/>
            <person name="Li S."/>
            <person name="Che Y."/>
            <person name="Ortiz-Lopez F.J."/>
            <person name="Bills G.F."/>
            <person name="Liu X."/>
            <person name="An Z."/>
        </authorList>
    </citation>
    <scope>NUCLEOTIDE SEQUENCE [LARGE SCALE GENOMIC DNA]</scope>
    <source>
        <strain evidence="3">ATCC 20868 / MF5171</strain>
    </source>
</reference>
<feature type="compositionally biased region" description="Basic and acidic residues" evidence="1">
    <location>
        <begin position="125"/>
        <end position="136"/>
    </location>
</feature>
<protein>
    <submittedName>
        <fullName evidence="2">Uncharacterized protein</fullName>
    </submittedName>
</protein>
<dbReference type="HOGENOM" id="CLU_1570798_0_0_1"/>
<dbReference type="RefSeq" id="XP_008082051.1">
    <property type="nucleotide sequence ID" value="XM_008083860.1"/>
</dbReference>
<keyword evidence="3" id="KW-1185">Reference proteome</keyword>
<evidence type="ECO:0000313" key="2">
    <source>
        <dbReference type="EMBL" id="EPE30640.1"/>
    </source>
</evidence>